<proteinExistence type="predicted"/>
<dbReference type="EMBL" id="CM037616">
    <property type="protein sequence ID" value="KAH7991336.1"/>
    <property type="molecule type" value="Genomic_DNA"/>
</dbReference>
<organism evidence="1 2">
    <name type="scientific">Sphaerodactylus townsendi</name>
    <dbReference type="NCBI Taxonomy" id="933632"/>
    <lineage>
        <taxon>Eukaryota</taxon>
        <taxon>Metazoa</taxon>
        <taxon>Chordata</taxon>
        <taxon>Craniata</taxon>
        <taxon>Vertebrata</taxon>
        <taxon>Euteleostomi</taxon>
        <taxon>Lepidosauria</taxon>
        <taxon>Squamata</taxon>
        <taxon>Bifurcata</taxon>
        <taxon>Gekkota</taxon>
        <taxon>Sphaerodactylidae</taxon>
        <taxon>Sphaerodactylus</taxon>
    </lineage>
</organism>
<dbReference type="Proteomes" id="UP000827872">
    <property type="component" value="Linkage Group LG03"/>
</dbReference>
<name>A0ACB8EF82_9SAUR</name>
<sequence length="268" mass="31593">MDDEALICLECVQSKEHRNHKTLPLKEASQEYKDQFHNHLEILKKERERIVGCKKNMVKESQDLLRQTTGEKQRTVYKFRQLHSFLVEQEKILLAQIKQAEKEVKKTWDQRLTELSEALSSVDSLIQEMEEKCQQPAHELLQDARSTLQRYEEKKVFENPVMFPLALKWHISEYSTQNNFLEGLMKQIRDRLDFGLHLHKANVTLDPHTAHPYLILSADRKSVRRVEKAQDLPSNPERFDYYCAVLGREGFTGGRHFWDVHMGTSICF</sequence>
<reference evidence="1" key="1">
    <citation type="submission" date="2021-08" db="EMBL/GenBank/DDBJ databases">
        <title>The first chromosome-level gecko genome reveals the dynamic sex chromosomes of Neotropical dwarf geckos (Sphaerodactylidae: Sphaerodactylus).</title>
        <authorList>
            <person name="Pinto B.J."/>
            <person name="Keating S.E."/>
            <person name="Gamble T."/>
        </authorList>
    </citation>
    <scope>NUCLEOTIDE SEQUENCE</scope>
    <source>
        <strain evidence="1">TG3544</strain>
    </source>
</reference>
<keyword evidence="2" id="KW-1185">Reference proteome</keyword>
<evidence type="ECO:0000313" key="1">
    <source>
        <dbReference type="EMBL" id="KAH7991336.1"/>
    </source>
</evidence>
<gene>
    <name evidence="1" type="ORF">K3G42_004944</name>
</gene>
<accession>A0ACB8EF82</accession>
<evidence type="ECO:0000313" key="2">
    <source>
        <dbReference type="Proteomes" id="UP000827872"/>
    </source>
</evidence>
<protein>
    <submittedName>
        <fullName evidence="1">Uncharacterized protein</fullName>
    </submittedName>
</protein>
<comment type="caution">
    <text evidence="1">The sequence shown here is derived from an EMBL/GenBank/DDBJ whole genome shotgun (WGS) entry which is preliminary data.</text>
</comment>